<organism evidence="1 2">
    <name type="scientific">Flagellimonas nanhaiensis</name>
    <dbReference type="NCBI Taxonomy" id="2292706"/>
    <lineage>
        <taxon>Bacteria</taxon>
        <taxon>Pseudomonadati</taxon>
        <taxon>Bacteroidota</taxon>
        <taxon>Flavobacteriia</taxon>
        <taxon>Flavobacteriales</taxon>
        <taxon>Flavobacteriaceae</taxon>
        <taxon>Flagellimonas</taxon>
    </lineage>
</organism>
<gene>
    <name evidence="1" type="ORF">DX873_10450</name>
</gene>
<dbReference type="AlphaFoldDB" id="A0A371JQI2"/>
<keyword evidence="2" id="KW-1185">Reference proteome</keyword>
<comment type="caution">
    <text evidence="1">The sequence shown here is derived from an EMBL/GenBank/DDBJ whole genome shotgun (WGS) entry which is preliminary data.</text>
</comment>
<sequence>MFFHVRKWLINKYLGKIIWLSGQPFKQLTQTNMQLNCKALFLLSEYFLQQISRNKWWQYV</sequence>
<reference evidence="1 2" key="1">
    <citation type="submission" date="2018-08" db="EMBL/GenBank/DDBJ databases">
        <title>Muricauda nanhaiensis sp. nov., isolated from seawater of the South China Sea.</title>
        <authorList>
            <person name="Dang Y."/>
        </authorList>
    </citation>
    <scope>NUCLEOTIDE SEQUENCE [LARGE SCALE GENOMIC DNA]</scope>
    <source>
        <strain evidence="1 2">SM1704</strain>
    </source>
</reference>
<evidence type="ECO:0000313" key="1">
    <source>
        <dbReference type="EMBL" id="RDY59774.1"/>
    </source>
</evidence>
<proteinExistence type="predicted"/>
<accession>A0A371JQI2</accession>
<evidence type="ECO:0000313" key="2">
    <source>
        <dbReference type="Proteomes" id="UP000261828"/>
    </source>
</evidence>
<protein>
    <submittedName>
        <fullName evidence="1">Uncharacterized protein</fullName>
    </submittedName>
</protein>
<dbReference type="Proteomes" id="UP000261828">
    <property type="component" value="Unassembled WGS sequence"/>
</dbReference>
<dbReference type="EMBL" id="QTJX01000002">
    <property type="protein sequence ID" value="RDY59774.1"/>
    <property type="molecule type" value="Genomic_DNA"/>
</dbReference>
<name>A0A371JQI2_9FLAO</name>